<dbReference type="PANTHER" id="PTHR30319:SF1">
    <property type="entry name" value="TRANSCRIPTIONAL REPRESSOR PAAX"/>
    <property type="match status" value="1"/>
</dbReference>
<proteinExistence type="predicted"/>
<organism evidence="2 3">
    <name type="scientific">Sphingopyxis indica</name>
    <dbReference type="NCBI Taxonomy" id="436663"/>
    <lineage>
        <taxon>Bacteria</taxon>
        <taxon>Pseudomonadati</taxon>
        <taxon>Pseudomonadota</taxon>
        <taxon>Alphaproteobacteria</taxon>
        <taxon>Sphingomonadales</taxon>
        <taxon>Sphingomonadaceae</taxon>
        <taxon>Sphingopyxis</taxon>
    </lineage>
</organism>
<evidence type="ECO:0000313" key="3">
    <source>
        <dbReference type="Proteomes" id="UP000198339"/>
    </source>
</evidence>
<dbReference type="EMBL" id="FZPA01000009">
    <property type="protein sequence ID" value="SNT01258.1"/>
    <property type="molecule type" value="Genomic_DNA"/>
</dbReference>
<accession>A0A239J6Z8</accession>
<dbReference type="Gene3D" id="3.30.70.2650">
    <property type="match status" value="1"/>
</dbReference>
<dbReference type="GO" id="GO:0006351">
    <property type="term" value="P:DNA-templated transcription"/>
    <property type="evidence" value="ECO:0007669"/>
    <property type="project" value="TreeGrafter"/>
</dbReference>
<dbReference type="InterPro" id="IPR012906">
    <property type="entry name" value="PaaX-like_N"/>
</dbReference>
<feature type="domain" description="Transcriptional repressor PaaX-like N-terminal" evidence="1">
    <location>
        <begin position="12"/>
        <end position="54"/>
    </location>
</feature>
<name>A0A239J6Z8_9SPHN</name>
<gene>
    <name evidence="2" type="ORF">SAMN06295955_10995</name>
</gene>
<evidence type="ECO:0000313" key="2">
    <source>
        <dbReference type="EMBL" id="SNT01258.1"/>
    </source>
</evidence>
<dbReference type="OrthoDB" id="2270427at2"/>
<dbReference type="Pfam" id="PF07848">
    <property type="entry name" value="PaaX"/>
    <property type="match status" value="1"/>
</dbReference>
<protein>
    <submittedName>
        <fullName evidence="2">Transcriptional regulator, PaaX family</fullName>
    </submittedName>
</protein>
<keyword evidence="3" id="KW-1185">Reference proteome</keyword>
<dbReference type="InterPro" id="IPR036388">
    <property type="entry name" value="WH-like_DNA-bd_sf"/>
</dbReference>
<dbReference type="PANTHER" id="PTHR30319">
    <property type="entry name" value="PHENYLACETIC ACID REGULATOR-RELATED TRANSCRIPTIONAL REPRESSOR"/>
    <property type="match status" value="1"/>
</dbReference>
<sequence>MLILDLLDTGDPPSFSAAELVRAGAAFGIEAPGIRTALTRLKAEGRVRTLARGRYTIGARAEPLKARILGWRTRLDSRREWDGRWLLAFAGPQERADRTAWRRTLRALELEGFAEAEVNLWVRPNNLDGGAPGLRDRLALLDAARSLLVVEAGGLDRDREDRFRRLWDGAGLSAAHEQLGTMLERSAGRIDTMPIEAAAAETLTLRRQAIRSIMRDPLLPEALCATGSLARLIAAMTGYDRIGKTVWRDYLRG</sequence>
<dbReference type="Gene3D" id="1.10.10.10">
    <property type="entry name" value="Winged helix-like DNA-binding domain superfamily/Winged helix DNA-binding domain"/>
    <property type="match status" value="1"/>
</dbReference>
<evidence type="ECO:0000259" key="1">
    <source>
        <dbReference type="Pfam" id="PF07848"/>
    </source>
</evidence>
<reference evidence="2 3" key="1">
    <citation type="submission" date="2017-06" db="EMBL/GenBank/DDBJ databases">
        <authorList>
            <person name="Kim H.J."/>
            <person name="Triplett B.A."/>
        </authorList>
    </citation>
    <scope>NUCLEOTIDE SEQUENCE [LARGE SCALE GENOMIC DNA]</scope>
    <source>
        <strain evidence="2 3">DS15</strain>
    </source>
</reference>
<dbReference type="AlphaFoldDB" id="A0A239J6Z8"/>
<dbReference type="Proteomes" id="UP000198339">
    <property type="component" value="Unassembled WGS sequence"/>
</dbReference>